<dbReference type="InterPro" id="IPR002060">
    <property type="entry name" value="Squ/phyt_synthse"/>
</dbReference>
<proteinExistence type="predicted"/>
<reference evidence="2 3" key="1">
    <citation type="submission" date="2022-08" db="EMBL/GenBank/DDBJ databases">
        <title>Reclassification of Massilia species as members of the genera Telluria, Duganella, Pseudoduganella, Mokoshia gen. nov. and Zemynaea gen. nov. using orthogonal and non-orthogonal genome-based approaches.</title>
        <authorList>
            <person name="Bowman J.P."/>
        </authorList>
    </citation>
    <scope>NUCLEOTIDE SEQUENCE [LARGE SCALE GENOMIC DNA]</scope>
    <source>
        <strain evidence="2 3">JCM 31607</strain>
    </source>
</reference>
<evidence type="ECO:0000313" key="3">
    <source>
        <dbReference type="Proteomes" id="UP001205861"/>
    </source>
</evidence>
<comment type="caution">
    <text evidence="2">The sequence shown here is derived from an EMBL/GenBank/DDBJ whole genome shotgun (WGS) entry which is preliminary data.</text>
</comment>
<dbReference type="SFLD" id="SFLDS00005">
    <property type="entry name" value="Isoprenoid_Synthase_Type_I"/>
    <property type="match status" value="1"/>
</dbReference>
<dbReference type="InterPro" id="IPR008949">
    <property type="entry name" value="Isoprenoid_synthase_dom_sf"/>
</dbReference>
<dbReference type="PANTHER" id="PTHR31480">
    <property type="entry name" value="BIFUNCTIONAL LYCOPENE CYCLASE/PHYTOENE SYNTHASE"/>
    <property type="match status" value="1"/>
</dbReference>
<dbReference type="Pfam" id="PF00494">
    <property type="entry name" value="SQS_PSY"/>
    <property type="match status" value="1"/>
</dbReference>
<dbReference type="EC" id="2.5.1.103" evidence="2"/>
<dbReference type="SFLD" id="SFLDG01212">
    <property type="entry name" value="Phytoene_synthase_like"/>
    <property type="match status" value="1"/>
</dbReference>
<sequence>MHAQSLSMGAGSPAAAGSSFYLAMRLLPAPRRDAMFSIYGFCRAVDDIADSLAPAHVRRAGLEQWRRDIDDCYGGQAPAGLRVLGRHIEEYGLAREDFHSVIDGMLMDAGGEPLCAPDAATLDLYCDRVASAVGRLSVKVFGMPRADGIALAHHLGRALQLTNILRDIDEDAALGRVYLPGEALRGAGVAPGSAAGIVDDPALPDACARVVPQVQAHFRHAEAILRHSRCRTAHMMSAAYQAVLARLLARGWEAPRAPVKVPRVQKIGILLRHLM</sequence>
<accession>A0ABT2BJ41</accession>
<dbReference type="EMBL" id="JANUGV010000002">
    <property type="protein sequence ID" value="MCS0608526.1"/>
    <property type="molecule type" value="Genomic_DNA"/>
</dbReference>
<dbReference type="PROSITE" id="PS01044">
    <property type="entry name" value="SQUALEN_PHYTOEN_SYN_1"/>
    <property type="match status" value="1"/>
</dbReference>
<dbReference type="SUPFAM" id="SSF48576">
    <property type="entry name" value="Terpenoid synthases"/>
    <property type="match status" value="1"/>
</dbReference>
<evidence type="ECO:0000313" key="2">
    <source>
        <dbReference type="EMBL" id="MCS0608526.1"/>
    </source>
</evidence>
<dbReference type="Proteomes" id="UP001205861">
    <property type="component" value="Unassembled WGS sequence"/>
</dbReference>
<dbReference type="Gene3D" id="1.10.600.10">
    <property type="entry name" value="Farnesyl Diphosphate Synthase"/>
    <property type="match status" value="1"/>
</dbReference>
<keyword evidence="1 2" id="KW-0808">Transferase</keyword>
<dbReference type="InterPro" id="IPR017828">
    <property type="entry name" value="SQ_synth_HpnD-like"/>
</dbReference>
<dbReference type="InterPro" id="IPR044843">
    <property type="entry name" value="Trans_IPPS_bact-type"/>
</dbReference>
<protein>
    <submittedName>
        <fullName evidence="2">Presqualene diphosphate synthase HpnD</fullName>
        <ecNumber evidence="2">2.5.1.103</ecNumber>
    </submittedName>
</protein>
<dbReference type="RefSeq" id="WP_258856217.1">
    <property type="nucleotide sequence ID" value="NZ_JANUGV010000002.1"/>
</dbReference>
<dbReference type="SFLD" id="SFLDG01018">
    <property type="entry name" value="Squalene/Phytoene_Synthase_Lik"/>
    <property type="match status" value="1"/>
</dbReference>
<gene>
    <name evidence="2" type="primary">hpnD</name>
    <name evidence="2" type="ORF">NX773_10155</name>
</gene>
<keyword evidence="3" id="KW-1185">Reference proteome</keyword>
<dbReference type="InterPro" id="IPR019845">
    <property type="entry name" value="Squalene/phytoene_synthase_CS"/>
</dbReference>
<dbReference type="GO" id="GO:0016740">
    <property type="term" value="F:transferase activity"/>
    <property type="evidence" value="ECO:0007669"/>
    <property type="project" value="UniProtKB-KW"/>
</dbReference>
<name>A0ABT2BJ41_9BURK</name>
<dbReference type="InterPro" id="IPR033904">
    <property type="entry name" value="Trans_IPPS_HH"/>
</dbReference>
<evidence type="ECO:0000256" key="1">
    <source>
        <dbReference type="ARBA" id="ARBA00022679"/>
    </source>
</evidence>
<dbReference type="CDD" id="cd00683">
    <property type="entry name" value="Trans_IPPS_HH"/>
    <property type="match status" value="1"/>
</dbReference>
<dbReference type="PROSITE" id="PS01045">
    <property type="entry name" value="SQUALEN_PHYTOEN_SYN_2"/>
    <property type="match status" value="1"/>
</dbReference>
<organism evidence="2 3">
    <name type="scientific">Massilia solisilvae</name>
    <dbReference type="NCBI Taxonomy" id="1811225"/>
    <lineage>
        <taxon>Bacteria</taxon>
        <taxon>Pseudomonadati</taxon>
        <taxon>Pseudomonadota</taxon>
        <taxon>Betaproteobacteria</taxon>
        <taxon>Burkholderiales</taxon>
        <taxon>Oxalobacteraceae</taxon>
        <taxon>Telluria group</taxon>
        <taxon>Massilia</taxon>
    </lineage>
</organism>
<dbReference type="NCBIfam" id="TIGR03465">
    <property type="entry name" value="HpnD"/>
    <property type="match status" value="1"/>
</dbReference>